<dbReference type="GeneID" id="85375945"/>
<reference evidence="1 2" key="1">
    <citation type="submission" date="2016-10" db="EMBL/GenBank/DDBJ databases">
        <title>The genome sequence of Colletotrichum fioriniae PJ7.</title>
        <authorList>
            <person name="Baroncelli R."/>
        </authorList>
    </citation>
    <scope>NUCLEOTIDE SEQUENCE [LARGE SCALE GENOMIC DNA]</scope>
    <source>
        <strain evidence="1 2">IMI 384185</strain>
    </source>
</reference>
<evidence type="ECO:0008006" key="3">
    <source>
        <dbReference type="Google" id="ProtNLM"/>
    </source>
</evidence>
<evidence type="ECO:0000313" key="2">
    <source>
        <dbReference type="Proteomes" id="UP001241169"/>
    </source>
</evidence>
<keyword evidence="2" id="KW-1185">Reference proteome</keyword>
<sequence>MSTPTLCIAPALQVAAPGLAIFFLDAPAQHIYFRSHFRPFSPTPSSVTSRYSLFPVHSVLSLLRPLPCPSTRPAVQFLSTLHLPFPFPHLYPHFPLHIVSSPRTPASLLHLILMTRILS</sequence>
<dbReference type="Proteomes" id="UP001241169">
    <property type="component" value="Unassembled WGS sequence"/>
</dbReference>
<name>A0ABQ9SID1_9PEZI</name>
<comment type="caution">
    <text evidence="1">The sequence shown here is derived from an EMBL/GenBank/DDBJ whole genome shotgun (WGS) entry which is preliminary data.</text>
</comment>
<dbReference type="EMBL" id="MOPA01000006">
    <property type="protein sequence ID" value="KAK1537664.1"/>
    <property type="molecule type" value="Genomic_DNA"/>
</dbReference>
<accession>A0ABQ9SID1</accession>
<proteinExistence type="predicted"/>
<protein>
    <recommendedName>
        <fullName evidence="3">Secreted protein</fullName>
    </recommendedName>
</protein>
<evidence type="ECO:0000313" key="1">
    <source>
        <dbReference type="EMBL" id="KAK1537664.1"/>
    </source>
</evidence>
<gene>
    <name evidence="1" type="ORF">CPAR01_07777</name>
</gene>
<organism evidence="1 2">
    <name type="scientific">Colletotrichum paranaense</name>
    <dbReference type="NCBI Taxonomy" id="1914294"/>
    <lineage>
        <taxon>Eukaryota</taxon>
        <taxon>Fungi</taxon>
        <taxon>Dikarya</taxon>
        <taxon>Ascomycota</taxon>
        <taxon>Pezizomycotina</taxon>
        <taxon>Sordariomycetes</taxon>
        <taxon>Hypocreomycetidae</taxon>
        <taxon>Glomerellales</taxon>
        <taxon>Glomerellaceae</taxon>
        <taxon>Colletotrichum</taxon>
        <taxon>Colletotrichum acutatum species complex</taxon>
    </lineage>
</organism>
<dbReference type="RefSeq" id="XP_060348416.1">
    <property type="nucleotide sequence ID" value="XM_060492046.1"/>
</dbReference>